<organism evidence="2 3">
    <name type="scientific">Agrocybe pediades</name>
    <dbReference type="NCBI Taxonomy" id="84607"/>
    <lineage>
        <taxon>Eukaryota</taxon>
        <taxon>Fungi</taxon>
        <taxon>Dikarya</taxon>
        <taxon>Basidiomycota</taxon>
        <taxon>Agaricomycotina</taxon>
        <taxon>Agaricomycetes</taxon>
        <taxon>Agaricomycetidae</taxon>
        <taxon>Agaricales</taxon>
        <taxon>Agaricineae</taxon>
        <taxon>Strophariaceae</taxon>
        <taxon>Agrocybe</taxon>
    </lineage>
</organism>
<evidence type="ECO:0000313" key="2">
    <source>
        <dbReference type="EMBL" id="KAF4617534.1"/>
    </source>
</evidence>
<dbReference type="SUPFAM" id="SSF56219">
    <property type="entry name" value="DNase I-like"/>
    <property type="match status" value="1"/>
</dbReference>
<dbReference type="Gene3D" id="3.60.10.10">
    <property type="entry name" value="Endonuclease/exonuclease/phosphatase"/>
    <property type="match status" value="1"/>
</dbReference>
<dbReference type="Proteomes" id="UP000521872">
    <property type="component" value="Unassembled WGS sequence"/>
</dbReference>
<dbReference type="CDD" id="cd04486">
    <property type="entry name" value="YhcR_OBF_like"/>
    <property type="match status" value="1"/>
</dbReference>
<dbReference type="PANTHER" id="PTHR42834:SF1">
    <property type="entry name" value="ENDONUCLEASE_EXONUCLEASE_PHOSPHATASE FAMILY PROTEIN (AFU_ORTHOLOGUE AFUA_3G09210)"/>
    <property type="match status" value="1"/>
</dbReference>
<evidence type="ECO:0000313" key="3">
    <source>
        <dbReference type="Proteomes" id="UP000521872"/>
    </source>
</evidence>
<dbReference type="InterPro" id="IPR005135">
    <property type="entry name" value="Endo/exonuclease/phosphatase"/>
</dbReference>
<proteinExistence type="predicted"/>
<dbReference type="InterPro" id="IPR036691">
    <property type="entry name" value="Endo/exonu/phosph_ase_sf"/>
</dbReference>
<feature type="domain" description="Endonuclease/exonuclease/phosphatase" evidence="1">
    <location>
        <begin position="346"/>
        <end position="641"/>
    </location>
</feature>
<dbReference type="GO" id="GO:0003824">
    <property type="term" value="F:catalytic activity"/>
    <property type="evidence" value="ECO:0007669"/>
    <property type="project" value="InterPro"/>
</dbReference>
<dbReference type="AlphaFoldDB" id="A0A8H4VRM5"/>
<reference evidence="2 3" key="1">
    <citation type="submission" date="2019-12" db="EMBL/GenBank/DDBJ databases">
        <authorList>
            <person name="Floudas D."/>
            <person name="Bentzer J."/>
            <person name="Ahren D."/>
            <person name="Johansson T."/>
            <person name="Persson P."/>
            <person name="Tunlid A."/>
        </authorList>
    </citation>
    <scope>NUCLEOTIDE SEQUENCE [LARGE SCALE GENOMIC DNA]</scope>
    <source>
        <strain evidence="2 3">CBS 102.39</strain>
    </source>
</reference>
<dbReference type="EMBL" id="JAACJL010000030">
    <property type="protein sequence ID" value="KAF4617534.1"/>
    <property type="molecule type" value="Genomic_DNA"/>
</dbReference>
<comment type="caution">
    <text evidence="2">The sequence shown here is derived from an EMBL/GenBank/DDBJ whole genome shotgun (WGS) entry which is preliminary data.</text>
</comment>
<protein>
    <recommendedName>
        <fullName evidence="1">Endonuclease/exonuclease/phosphatase domain-containing protein</fullName>
    </recommendedName>
</protein>
<dbReference type="Pfam" id="PF03372">
    <property type="entry name" value="Exo_endo_phos"/>
    <property type="match status" value="1"/>
</dbReference>
<gene>
    <name evidence="2" type="ORF">D9613_005914</name>
</gene>
<accession>A0A8H4VRM5</accession>
<evidence type="ECO:0000259" key="1">
    <source>
        <dbReference type="Pfam" id="PF03372"/>
    </source>
</evidence>
<name>A0A8H4VRM5_9AGAR</name>
<dbReference type="PANTHER" id="PTHR42834">
    <property type="entry name" value="ENDONUCLEASE/EXONUCLEASE/PHOSPHATASE FAMILY PROTEIN (AFU_ORTHOLOGUE AFUA_3G09210)"/>
    <property type="match status" value="1"/>
</dbReference>
<keyword evidence="3" id="KW-1185">Reference proteome</keyword>
<sequence length="651" mass="69827">MSGIVPCATATCAQAVIHWVISRLCTVSGAIEATMTKLYSLLFVTSYLSTIVSSVSVTDIQGPAYLSPLVGQTVQNLTGLVTAKSSTGFYILGEKSDDVRKSNGLFVFSSSTSVLNRVNVGDFISLGGRVSEFRSASSPNNLFMTELESPTNITVLSSNNTITPLVLGKDRSPPTQKFSALDTGADGFLSVPNNRSLISTTNATLQPDLYGMDFWESLEGQLVTIPKPIATAFQNNFGEFWVYGDWKTTGKNSRGGLSINFGPDGVPDGNPETVIIGSPLDKTKNPQTAVGVGFTDITGVVVYQFGFFYVLPLTAPQIISRPSPDIPAASFASMPNDFCTVTFGDYNVENMAPTSSHIPAVAAHISNLLRTPDIMFLQEIQDNSGPTDDGTVNANLTLSTLVAAIAKISNVTYSFASIDPVDGQDGGQPGGNIRTAFLYKSEKLKLVGGAPAGGSLDVTQVTGHLLDPKLSFNPGRIDPLNPAWNSTRKPLIAHWTTKFGQNLFTIDLHLSSKGGSSSTQGDARPPVNSPIDARTAQVTSVATFVKKLLLKNPFANIVVAGDFNEYIQTRSVYKPLTDLLTDIDEVAKIPVEERYSYVFDQNSQQLDHALVSPAIKLRGAKFEHIHVNNWSPSLSVRVSDHDPSVGQIRIC</sequence>